<reference evidence="2" key="1">
    <citation type="submission" date="2018-11" db="EMBL/GenBank/DDBJ databases">
        <authorList>
            <person name="Alioto T."/>
            <person name="Alioto T."/>
        </authorList>
    </citation>
    <scope>NUCLEOTIDE SEQUENCE</scope>
</reference>
<dbReference type="AlphaFoldDB" id="A0A8B6BI22"/>
<dbReference type="EMBL" id="UYJE01000172">
    <property type="protein sequence ID" value="VDH90718.1"/>
    <property type="molecule type" value="Genomic_DNA"/>
</dbReference>
<name>A0A8B6BI22_MYTGA</name>
<evidence type="ECO:0000256" key="1">
    <source>
        <dbReference type="SAM" id="MobiDB-lite"/>
    </source>
</evidence>
<feature type="region of interest" description="Disordered" evidence="1">
    <location>
        <begin position="1"/>
        <end position="39"/>
    </location>
</feature>
<dbReference type="OrthoDB" id="10322756at2759"/>
<proteinExistence type="predicted"/>
<keyword evidence="3" id="KW-1185">Reference proteome</keyword>
<organism evidence="2 3">
    <name type="scientific">Mytilus galloprovincialis</name>
    <name type="common">Mediterranean mussel</name>
    <dbReference type="NCBI Taxonomy" id="29158"/>
    <lineage>
        <taxon>Eukaryota</taxon>
        <taxon>Metazoa</taxon>
        <taxon>Spiralia</taxon>
        <taxon>Lophotrochozoa</taxon>
        <taxon>Mollusca</taxon>
        <taxon>Bivalvia</taxon>
        <taxon>Autobranchia</taxon>
        <taxon>Pteriomorphia</taxon>
        <taxon>Mytilida</taxon>
        <taxon>Mytiloidea</taxon>
        <taxon>Mytilidae</taxon>
        <taxon>Mytilinae</taxon>
        <taxon>Mytilus</taxon>
    </lineage>
</organism>
<gene>
    <name evidence="2" type="ORF">MGAL_10B060718</name>
</gene>
<evidence type="ECO:0000313" key="3">
    <source>
        <dbReference type="Proteomes" id="UP000596742"/>
    </source>
</evidence>
<protein>
    <submittedName>
        <fullName evidence="2">Uncharacterized protein</fullName>
    </submittedName>
</protein>
<sequence>MASESEILLTSSKPSRSEENVLSDNQTSHHQNDGHPYQKLPHIYDRVSNWTIQMVENYLHIFYTGEGMEYSGEYVLQQGGIKTELTTYQKEYMTDLESILTFNGSMYTYKYRGKTKAKPMLQTILNKVSPQNTSNLKDRPIYRYLHNVAVFVKYMLKYVDKVQETEWFNNKIPEGFYTELVGRFAEMCLLITNYQPEKSVWKNFKGITVTSKPALRFFKSGIDDIETETAFAVIEVKRDIDTDEICQSASPKRMKRSLSSGSQSDSTNSSPPTRRRQRNGTSTLADKVKGQHAGELLLDLHSIQKKRFSNCSEYYMPGMIVDGTGVNIVYIYIF</sequence>
<feature type="compositionally biased region" description="Low complexity" evidence="1">
    <location>
        <begin position="257"/>
        <end position="270"/>
    </location>
</feature>
<comment type="caution">
    <text evidence="2">The sequence shown here is derived from an EMBL/GenBank/DDBJ whole genome shotgun (WGS) entry which is preliminary data.</text>
</comment>
<accession>A0A8B6BI22</accession>
<dbReference type="Proteomes" id="UP000596742">
    <property type="component" value="Unassembled WGS sequence"/>
</dbReference>
<evidence type="ECO:0000313" key="2">
    <source>
        <dbReference type="EMBL" id="VDH90718.1"/>
    </source>
</evidence>
<feature type="region of interest" description="Disordered" evidence="1">
    <location>
        <begin position="248"/>
        <end position="286"/>
    </location>
</feature>
<feature type="compositionally biased region" description="Polar residues" evidence="1">
    <location>
        <begin position="8"/>
        <end position="29"/>
    </location>
</feature>